<dbReference type="NCBIfam" id="NF033573">
    <property type="entry name" value="transpos_IS200"/>
    <property type="match status" value="1"/>
</dbReference>
<dbReference type="RefSeq" id="WP_310023825.1">
    <property type="nucleotide sequence ID" value="NZ_JAVDVI010000001.1"/>
</dbReference>
<organism evidence="2 3">
    <name type="scientific">Flavobacterium arsenatis</name>
    <dbReference type="NCBI Taxonomy" id="1484332"/>
    <lineage>
        <taxon>Bacteria</taxon>
        <taxon>Pseudomonadati</taxon>
        <taxon>Bacteroidota</taxon>
        <taxon>Flavobacteriia</taxon>
        <taxon>Flavobacteriales</taxon>
        <taxon>Flavobacteriaceae</taxon>
        <taxon>Flavobacterium</taxon>
    </lineage>
</organism>
<name>A0ABU1TK06_9FLAO</name>
<accession>A0ABU1TK06</accession>
<dbReference type="Proteomes" id="UP001255185">
    <property type="component" value="Unassembled WGS sequence"/>
</dbReference>
<dbReference type="SUPFAM" id="SSF143422">
    <property type="entry name" value="Transposase IS200-like"/>
    <property type="match status" value="1"/>
</dbReference>
<dbReference type="PANTHER" id="PTHR33360:SF2">
    <property type="entry name" value="TRANSPOSASE FOR INSERTION SEQUENCE ELEMENT IS200"/>
    <property type="match status" value="1"/>
</dbReference>
<dbReference type="PANTHER" id="PTHR33360">
    <property type="entry name" value="TRANSPOSASE FOR INSERTION SEQUENCE ELEMENT IS200"/>
    <property type="match status" value="1"/>
</dbReference>
<protein>
    <submittedName>
        <fullName evidence="2">REP element-mobilizing transposase RayT</fullName>
    </submittedName>
</protein>
<dbReference type="SMART" id="SM01321">
    <property type="entry name" value="Y1_Tnp"/>
    <property type="match status" value="1"/>
</dbReference>
<evidence type="ECO:0000313" key="2">
    <source>
        <dbReference type="EMBL" id="MDR6966317.1"/>
    </source>
</evidence>
<sequence length="150" mass="17845">MPQSLSYNYIHLVFSTKNREHSIHPDIEQKLYEYMGGICKNLESTAIQIGGHTDHIHILFLLSKKITLIKFVEEVKKSSSKWIKTQGSQYANFYWQGGYGAFSVNPKQIEIVKQYILNQKEHHSKKTFQQEYLKFLKDYDVDYDERYVWD</sequence>
<gene>
    <name evidence="2" type="ORF">J2X31_000310</name>
</gene>
<dbReference type="InterPro" id="IPR002686">
    <property type="entry name" value="Transposase_17"/>
</dbReference>
<evidence type="ECO:0000313" key="3">
    <source>
        <dbReference type="Proteomes" id="UP001255185"/>
    </source>
</evidence>
<feature type="domain" description="Transposase IS200-like" evidence="1">
    <location>
        <begin position="6"/>
        <end position="119"/>
    </location>
</feature>
<evidence type="ECO:0000259" key="1">
    <source>
        <dbReference type="SMART" id="SM01321"/>
    </source>
</evidence>
<keyword evidence="3" id="KW-1185">Reference proteome</keyword>
<dbReference type="Pfam" id="PF01797">
    <property type="entry name" value="Y1_Tnp"/>
    <property type="match status" value="1"/>
</dbReference>
<comment type="caution">
    <text evidence="2">The sequence shown here is derived from an EMBL/GenBank/DDBJ whole genome shotgun (WGS) entry which is preliminary data.</text>
</comment>
<reference evidence="2 3" key="1">
    <citation type="submission" date="2023-07" db="EMBL/GenBank/DDBJ databases">
        <title>Sorghum-associated microbial communities from plants grown in Nebraska, USA.</title>
        <authorList>
            <person name="Schachtman D."/>
        </authorList>
    </citation>
    <scope>NUCLEOTIDE SEQUENCE [LARGE SCALE GENOMIC DNA]</scope>
    <source>
        <strain evidence="2 3">3773</strain>
    </source>
</reference>
<dbReference type="Gene3D" id="3.30.70.1290">
    <property type="entry name" value="Transposase IS200-like"/>
    <property type="match status" value="1"/>
</dbReference>
<dbReference type="InterPro" id="IPR036515">
    <property type="entry name" value="Transposase_17_sf"/>
</dbReference>
<proteinExistence type="predicted"/>
<dbReference type="EMBL" id="JAVDVI010000001">
    <property type="protein sequence ID" value="MDR6966317.1"/>
    <property type="molecule type" value="Genomic_DNA"/>
</dbReference>